<dbReference type="Gene3D" id="3.40.50.300">
    <property type="entry name" value="P-loop containing nucleotide triphosphate hydrolases"/>
    <property type="match status" value="2"/>
</dbReference>
<evidence type="ECO:0000256" key="12">
    <source>
        <dbReference type="SAM" id="Phobius"/>
    </source>
</evidence>
<dbReference type="Gene3D" id="1.20.1560.10">
    <property type="entry name" value="ABC transporter type 1, transmembrane domain"/>
    <property type="match status" value="1"/>
</dbReference>
<dbReference type="FunFam" id="1.20.1560.10:FF:000015">
    <property type="entry name" value="multidrug resistance-associated protein 5 isoform X1"/>
    <property type="match status" value="1"/>
</dbReference>
<evidence type="ECO:0000256" key="7">
    <source>
        <dbReference type="ARBA" id="ARBA00022840"/>
    </source>
</evidence>
<evidence type="ECO:0000313" key="16">
    <source>
        <dbReference type="Proteomes" id="UP000593567"/>
    </source>
</evidence>
<dbReference type="InterPro" id="IPR003593">
    <property type="entry name" value="AAA+_ATPase"/>
</dbReference>
<dbReference type="CDD" id="cd18599">
    <property type="entry name" value="ABC_6TM_MRP5_8_9_D2"/>
    <property type="match status" value="1"/>
</dbReference>
<organism evidence="15 16">
    <name type="scientific">Bugula neritina</name>
    <name type="common">Brown bryozoan</name>
    <name type="synonym">Sertularia neritina</name>
    <dbReference type="NCBI Taxonomy" id="10212"/>
    <lineage>
        <taxon>Eukaryota</taxon>
        <taxon>Metazoa</taxon>
        <taxon>Spiralia</taxon>
        <taxon>Lophotrochozoa</taxon>
        <taxon>Bryozoa</taxon>
        <taxon>Gymnolaemata</taxon>
        <taxon>Cheilostomatida</taxon>
        <taxon>Flustrina</taxon>
        <taxon>Buguloidea</taxon>
        <taxon>Bugulidae</taxon>
        <taxon>Bugula</taxon>
    </lineage>
</organism>
<feature type="transmembrane region" description="Helical" evidence="12">
    <location>
        <begin position="388"/>
        <end position="412"/>
    </location>
</feature>
<feature type="domain" description="ABC transporter" evidence="13">
    <location>
        <begin position="728"/>
        <end position="975"/>
    </location>
</feature>
<gene>
    <name evidence="15" type="ORF">EB796_011717</name>
</gene>
<dbReference type="InterPro" id="IPR011527">
    <property type="entry name" value="ABC1_TM_dom"/>
</dbReference>
<keyword evidence="6" id="KW-0547">Nucleotide-binding</keyword>
<dbReference type="PANTHER" id="PTHR24223">
    <property type="entry name" value="ATP-BINDING CASSETTE SUB-FAMILY C"/>
    <property type="match status" value="1"/>
</dbReference>
<evidence type="ECO:0000259" key="14">
    <source>
        <dbReference type="PROSITE" id="PS50929"/>
    </source>
</evidence>
<dbReference type="Pfam" id="PF00664">
    <property type="entry name" value="ABC_membrane"/>
    <property type="match status" value="1"/>
</dbReference>
<dbReference type="AlphaFoldDB" id="A0A7J7JXB6"/>
<evidence type="ECO:0000256" key="10">
    <source>
        <dbReference type="ARBA" id="ARBA00023180"/>
    </source>
</evidence>
<evidence type="ECO:0000256" key="5">
    <source>
        <dbReference type="ARBA" id="ARBA00022737"/>
    </source>
</evidence>
<dbReference type="PROSITE" id="PS00211">
    <property type="entry name" value="ABC_TRANSPORTER_1"/>
    <property type="match status" value="2"/>
</dbReference>
<evidence type="ECO:0000256" key="4">
    <source>
        <dbReference type="ARBA" id="ARBA00022692"/>
    </source>
</evidence>
<dbReference type="GO" id="GO:0012505">
    <property type="term" value="C:endomembrane system"/>
    <property type="evidence" value="ECO:0007669"/>
    <property type="project" value="UniProtKB-SubCell"/>
</dbReference>
<feature type="transmembrane region" description="Helical" evidence="12">
    <location>
        <begin position="419"/>
        <end position="441"/>
    </location>
</feature>
<dbReference type="SUPFAM" id="SSF52540">
    <property type="entry name" value="P-loop containing nucleoside triphosphate hydrolases"/>
    <property type="match status" value="2"/>
</dbReference>
<dbReference type="FunFam" id="3.40.50.300:FF:000074">
    <property type="entry name" value="Multidrug resistance-associated protein 5 isoform 1"/>
    <property type="match status" value="1"/>
</dbReference>
<feature type="region of interest" description="Disordered" evidence="11">
    <location>
        <begin position="70"/>
        <end position="94"/>
    </location>
</feature>
<dbReference type="GO" id="GO:0140359">
    <property type="term" value="F:ABC-type transporter activity"/>
    <property type="evidence" value="ECO:0007669"/>
    <property type="project" value="InterPro"/>
</dbReference>
<keyword evidence="8 12" id="KW-1133">Transmembrane helix</keyword>
<sequence>MMFVAEGYHACLRVKELLTADGHSFKVLAVQDPQNIIEICNGYFGWAAEKEDETLKTKKAVKSRKPFKKSKYSSKNSTKEEEQLLNYEDEPESDDPVQLTLHNICLTVKEGSLLGICGSVGSGKTSIIQAMLGMMKKEVGTFAMNQSKKVAYVAQQAWIMNATAQENITFGQPFQQEWYDEVVEACALLSDFKQLSAGDKTEIGERGINLSGGQKQRISLARAVYSNSDLILLDDPLSAVDAHVGQHIFTHCIKGLLKEKTVVFVTHQLQFLTECDKILVLKDGCIAEEGTHAILMDISNGEYATLIKSFYSDQASGESELDTELSESKLEEEPTKKHDEAVFVDKESKEDVFKATDSGKNKLAIQSVAGKLTKKEDSGKDRVNMDTYMSYIQASGGIFVFLAVALLILICYSLQAFPNYWLAVWLGAGSGGITVNATQTVNGSEVVVLEISTSILDNPRLGFYQLIYCSNLLAVVAFFLIKSQCYVRAAMRASSNMHDQLFKKLLASPMKFFDVTPCGQILNRFSSDLDEMDSMLPYQSEQLMNNGGIFLVTTAVIMSVFPLFIVVMVAAAAIFIVFYKIGQKGIQSLKRIENVTRSPLFSHISATVQGLDTIRAYKKEVNFHHQFNRLQDSNNMALFLYDSALRWTGGILDAMIIMVVACSSAMALTNTLIMTELFQFTVRLVIETEAKFSCVQRIQNYINNLESEPPAIIAERRPHKDWPRKGAIQFNNVDVRYREHLPLVLQNISLNIKSHEKIGIVGRLALVNNRHNKTNFVVQSKSSMTMALFRILELSGGNIIIDGIDISTIGLEDLRSRLSIIPQDPVLFVGTIRYNLDPFDKYSDEDLWYALSKCHVKDTIESLEGKLDANVVENGENFSVGERQLLCMARALLRNSKILVLDEATAAIDTETDVLIQETIRDSFADCTMLTIAHRLNTVATYDKILVLDKGQVVEFNTPQKLLANEHSLFAQMMAVQESQKNSAMESK</sequence>
<comment type="similarity">
    <text evidence="2">Belongs to the ABC transporter superfamily. ABCC family. Conjugate transporter (TC 3.A.1.208) subfamily.</text>
</comment>
<dbReference type="InterPro" id="IPR017871">
    <property type="entry name" value="ABC_transporter-like_CS"/>
</dbReference>
<evidence type="ECO:0000256" key="6">
    <source>
        <dbReference type="ARBA" id="ARBA00022741"/>
    </source>
</evidence>
<dbReference type="InterPro" id="IPR036640">
    <property type="entry name" value="ABC1_TM_sf"/>
</dbReference>
<dbReference type="OrthoDB" id="6500128at2759"/>
<reference evidence="15" key="1">
    <citation type="submission" date="2020-06" db="EMBL/GenBank/DDBJ databases">
        <title>Draft genome of Bugula neritina, a colonial animal packing powerful symbionts and potential medicines.</title>
        <authorList>
            <person name="Rayko M."/>
        </authorList>
    </citation>
    <scope>NUCLEOTIDE SEQUENCE [LARGE SCALE GENOMIC DNA]</scope>
    <source>
        <strain evidence="15">Kwan_BN1</strain>
    </source>
</reference>
<dbReference type="Proteomes" id="UP000593567">
    <property type="component" value="Unassembled WGS sequence"/>
</dbReference>
<dbReference type="CDD" id="cd03250">
    <property type="entry name" value="ABCC_MRP_domain1"/>
    <property type="match status" value="1"/>
</dbReference>
<evidence type="ECO:0000256" key="3">
    <source>
        <dbReference type="ARBA" id="ARBA00022448"/>
    </source>
</evidence>
<dbReference type="InterPro" id="IPR027417">
    <property type="entry name" value="P-loop_NTPase"/>
</dbReference>
<feature type="domain" description="ABC transmembrane type-1" evidence="14">
    <location>
        <begin position="402"/>
        <end position="680"/>
    </location>
</feature>
<dbReference type="CDD" id="cd03244">
    <property type="entry name" value="ABCC_MRP_domain2"/>
    <property type="match status" value="1"/>
</dbReference>
<name>A0A7J7JXB6_BUGNE</name>
<comment type="caution">
    <text evidence="15">The sequence shown here is derived from an EMBL/GenBank/DDBJ whole genome shotgun (WGS) entry which is preliminary data.</text>
</comment>
<dbReference type="PANTHER" id="PTHR24223:SF447">
    <property type="entry name" value="MULTIDRUG RESISTANCE-ASSOCIATED PROTEIN 5"/>
    <property type="match status" value="1"/>
</dbReference>
<dbReference type="InterPro" id="IPR050173">
    <property type="entry name" value="ABC_transporter_C-like"/>
</dbReference>
<dbReference type="GO" id="GO:0005524">
    <property type="term" value="F:ATP binding"/>
    <property type="evidence" value="ECO:0007669"/>
    <property type="project" value="UniProtKB-KW"/>
</dbReference>
<dbReference type="Pfam" id="PF00005">
    <property type="entry name" value="ABC_tran"/>
    <property type="match status" value="2"/>
</dbReference>
<proteinExistence type="inferred from homology"/>
<dbReference type="PROSITE" id="PS50893">
    <property type="entry name" value="ABC_TRANSPORTER_2"/>
    <property type="match status" value="2"/>
</dbReference>
<evidence type="ECO:0000256" key="11">
    <source>
        <dbReference type="SAM" id="MobiDB-lite"/>
    </source>
</evidence>
<dbReference type="GO" id="GO:0016887">
    <property type="term" value="F:ATP hydrolysis activity"/>
    <property type="evidence" value="ECO:0007669"/>
    <property type="project" value="InterPro"/>
</dbReference>
<protein>
    <submittedName>
        <fullName evidence="15">ABCC5</fullName>
    </submittedName>
</protein>
<evidence type="ECO:0000313" key="15">
    <source>
        <dbReference type="EMBL" id="KAF6029978.1"/>
    </source>
</evidence>
<keyword evidence="3" id="KW-0813">Transport</keyword>
<evidence type="ECO:0000256" key="9">
    <source>
        <dbReference type="ARBA" id="ARBA00023136"/>
    </source>
</evidence>
<dbReference type="SMART" id="SM00382">
    <property type="entry name" value="AAA"/>
    <property type="match status" value="2"/>
</dbReference>
<feature type="transmembrane region" description="Helical" evidence="12">
    <location>
        <begin position="549"/>
        <end position="579"/>
    </location>
</feature>
<keyword evidence="9 12" id="KW-0472">Membrane</keyword>
<dbReference type="FunFam" id="3.40.50.300:FF:000997">
    <property type="entry name" value="Multidrug resistance-associated protein 1"/>
    <property type="match status" value="1"/>
</dbReference>
<accession>A0A7J7JXB6</accession>
<keyword evidence="7" id="KW-0067">ATP-binding</keyword>
<keyword evidence="10" id="KW-0325">Glycoprotein</keyword>
<dbReference type="PROSITE" id="PS50929">
    <property type="entry name" value="ABC_TM1F"/>
    <property type="match status" value="1"/>
</dbReference>
<comment type="subcellular location">
    <subcellularLocation>
        <location evidence="1">Endomembrane system</location>
        <topology evidence="1">Multi-pass membrane protein</topology>
    </subcellularLocation>
</comment>
<dbReference type="GO" id="GO:0016020">
    <property type="term" value="C:membrane"/>
    <property type="evidence" value="ECO:0007669"/>
    <property type="project" value="InterPro"/>
</dbReference>
<keyword evidence="16" id="KW-1185">Reference proteome</keyword>
<keyword evidence="5" id="KW-0677">Repeat</keyword>
<evidence type="ECO:0000256" key="2">
    <source>
        <dbReference type="ARBA" id="ARBA00009726"/>
    </source>
</evidence>
<feature type="domain" description="ABC transporter" evidence="13">
    <location>
        <begin position="85"/>
        <end position="308"/>
    </location>
</feature>
<evidence type="ECO:0000256" key="1">
    <source>
        <dbReference type="ARBA" id="ARBA00004127"/>
    </source>
</evidence>
<keyword evidence="4 12" id="KW-0812">Transmembrane</keyword>
<dbReference type="SUPFAM" id="SSF90123">
    <property type="entry name" value="ABC transporter transmembrane region"/>
    <property type="match status" value="1"/>
</dbReference>
<dbReference type="InterPro" id="IPR003439">
    <property type="entry name" value="ABC_transporter-like_ATP-bd"/>
</dbReference>
<evidence type="ECO:0000256" key="8">
    <source>
        <dbReference type="ARBA" id="ARBA00022989"/>
    </source>
</evidence>
<feature type="transmembrane region" description="Helical" evidence="12">
    <location>
        <begin position="461"/>
        <end position="481"/>
    </location>
</feature>
<dbReference type="EMBL" id="VXIV02001770">
    <property type="protein sequence ID" value="KAF6029978.1"/>
    <property type="molecule type" value="Genomic_DNA"/>
</dbReference>
<evidence type="ECO:0000259" key="13">
    <source>
        <dbReference type="PROSITE" id="PS50893"/>
    </source>
</evidence>